<dbReference type="GeneID" id="11535836"/>
<dbReference type="SUPFAM" id="SSF53474">
    <property type="entry name" value="alpha/beta-Hydrolases"/>
    <property type="match status" value="1"/>
</dbReference>
<evidence type="ECO:0000256" key="8">
    <source>
        <dbReference type="SAM" id="MobiDB-lite"/>
    </source>
</evidence>
<feature type="compositionally biased region" description="Polar residues" evidence="8">
    <location>
        <begin position="548"/>
        <end position="560"/>
    </location>
</feature>
<keyword evidence="3" id="KW-0378">Hydrolase</keyword>
<dbReference type="Pfam" id="PF00561">
    <property type="entry name" value="Abhydrolase_1"/>
    <property type="match status" value="1"/>
</dbReference>
<evidence type="ECO:0000256" key="2">
    <source>
        <dbReference type="ARBA" id="ARBA00022692"/>
    </source>
</evidence>
<feature type="domain" description="AB hydrolase-1" evidence="10">
    <location>
        <begin position="121"/>
        <end position="413"/>
    </location>
</feature>
<evidence type="ECO:0000313" key="11">
    <source>
        <dbReference type="EMBL" id="CCE64062.1"/>
    </source>
</evidence>
<dbReference type="KEGG" id="tpf:TPHA_0G02260"/>
<comment type="subcellular location">
    <subcellularLocation>
        <location evidence="1">Membrane</location>
        <topology evidence="1">Single-pass membrane protein</topology>
    </subcellularLocation>
</comment>
<dbReference type="GO" id="GO:0016020">
    <property type="term" value="C:membrane"/>
    <property type="evidence" value="ECO:0007669"/>
    <property type="project" value="UniProtKB-SubCell"/>
</dbReference>
<dbReference type="GO" id="GO:0005811">
    <property type="term" value="C:lipid droplet"/>
    <property type="evidence" value="ECO:0007669"/>
    <property type="project" value="EnsemblFungi"/>
</dbReference>
<feature type="transmembrane region" description="Helical" evidence="9">
    <location>
        <begin position="12"/>
        <end position="33"/>
    </location>
</feature>
<dbReference type="OMA" id="WRMYNEI"/>
<dbReference type="eggNOG" id="KOG2624">
    <property type="taxonomic scope" value="Eukaryota"/>
</dbReference>
<keyword evidence="12" id="KW-1185">Reference proteome</keyword>
<dbReference type="GO" id="GO:0016042">
    <property type="term" value="P:lipid catabolic process"/>
    <property type="evidence" value="ECO:0007669"/>
    <property type="project" value="UniProtKB-KW"/>
</dbReference>
<evidence type="ECO:0000256" key="7">
    <source>
        <dbReference type="ARBA" id="ARBA00023136"/>
    </source>
</evidence>
<keyword evidence="5 9" id="KW-1133">Transmembrane helix</keyword>
<evidence type="ECO:0000259" key="10">
    <source>
        <dbReference type="Pfam" id="PF00561"/>
    </source>
</evidence>
<reference evidence="11 12" key="1">
    <citation type="journal article" date="2011" name="Proc. Natl. Acad. Sci. U.S.A.">
        <title>Evolutionary erosion of yeast sex chromosomes by mating-type switching accidents.</title>
        <authorList>
            <person name="Gordon J.L."/>
            <person name="Armisen D."/>
            <person name="Proux-Wera E."/>
            <person name="Oheigeartaigh S.S."/>
            <person name="Byrne K.P."/>
            <person name="Wolfe K.H."/>
        </authorList>
    </citation>
    <scope>NUCLEOTIDE SEQUENCE [LARGE SCALE GENOMIC DNA]</scope>
    <source>
        <strain evidence="12">ATCC 24235 / CBS 4417 / NBRC 1672 / NRRL Y-8282 / UCD 70-5</strain>
    </source>
</reference>
<gene>
    <name evidence="11" type="primary">TPHA0G02260</name>
    <name evidence="11" type="ordered locus">TPHA_0G02260</name>
</gene>
<dbReference type="RefSeq" id="XP_003686496.1">
    <property type="nucleotide sequence ID" value="XM_003686448.1"/>
</dbReference>
<evidence type="ECO:0000256" key="3">
    <source>
        <dbReference type="ARBA" id="ARBA00022801"/>
    </source>
</evidence>
<keyword evidence="6" id="KW-0443">Lipid metabolism</keyword>
<dbReference type="FunFam" id="3.40.50.1820:FF:000095">
    <property type="entry name" value="Triglyceride lipase-cholesterol esterase"/>
    <property type="match status" value="1"/>
</dbReference>
<feature type="region of interest" description="Disordered" evidence="8">
    <location>
        <begin position="548"/>
        <end position="571"/>
    </location>
</feature>
<dbReference type="Proteomes" id="UP000005666">
    <property type="component" value="Chromosome 7"/>
</dbReference>
<dbReference type="PANTHER" id="PTHR11005">
    <property type="entry name" value="LYSOSOMAL ACID LIPASE-RELATED"/>
    <property type="match status" value="1"/>
</dbReference>
<dbReference type="Gene3D" id="3.40.50.1820">
    <property type="entry name" value="alpha/beta hydrolase"/>
    <property type="match status" value="1"/>
</dbReference>
<keyword evidence="7 9" id="KW-0472">Membrane</keyword>
<keyword evidence="2 9" id="KW-0812">Transmembrane</keyword>
<dbReference type="InterPro" id="IPR029058">
    <property type="entry name" value="AB_hydrolase_fold"/>
</dbReference>
<name>G8BVY4_TETPH</name>
<sequence>MILPFLSRLNLTDYFIIILVYIEFVTSSILQFIPTKLINSITWLFQHLFTSNPAMDIPVNEVPIDTQLRLAPSIHEMCKLFNVEVEDYLVRTEDDYILTIHRIPPRKDLHDTEVTPKVAYLHHGLLMCSDIWCCNVERHKNLPFVLHDLGYDVWMGNNRGNKYSTAHVFLQPGSPKFWNFSIDEFAYFDIPNTINYILENVNAEQVTCIGFSQGSAQMFAALSINKKLNEKISQFIAIAPAMTPHGLHNRIVDKIVKATPKLMYLFFGRNIVLPSATVWRRTLHPKLFNTLIDVANIMLFNWNSKNITIKQKFISYSKLYSTTSVKCIVHWFQILRSQKFQLYEEPDDMFNSLSRPYLIPVFPTRTNIKVPILLIYGGSDSLVDIDVMKANLPPKRVFDIKIDNHEHLDLIWGNDVDVLVIDKVLKFIEFFTPIDDPSYRLLSKYFNSNNFKKYASITSEHTIKPENLIGTPRKNSVAVASIHKRSPSIVSRHNYNERDSELKSYVTNESRNGDLVDLPEINSTSSCSSASEEEELHAEAVEIHRQLSQNHIPAQNNSDLELTKSVMDSIK</sequence>
<dbReference type="InterPro" id="IPR000073">
    <property type="entry name" value="AB_hydrolase_1"/>
</dbReference>
<organism evidence="11 12">
    <name type="scientific">Tetrapisispora phaffii (strain ATCC 24235 / CBS 4417 / NBRC 1672 / NRRL Y-8282 / UCD 70-5)</name>
    <name type="common">Yeast</name>
    <name type="synonym">Fabospora phaffii</name>
    <dbReference type="NCBI Taxonomy" id="1071381"/>
    <lineage>
        <taxon>Eukaryota</taxon>
        <taxon>Fungi</taxon>
        <taxon>Dikarya</taxon>
        <taxon>Ascomycota</taxon>
        <taxon>Saccharomycotina</taxon>
        <taxon>Saccharomycetes</taxon>
        <taxon>Saccharomycetales</taxon>
        <taxon>Saccharomycetaceae</taxon>
        <taxon>Tetrapisispora</taxon>
    </lineage>
</organism>
<dbReference type="EMBL" id="HE612862">
    <property type="protein sequence ID" value="CCE64062.1"/>
    <property type="molecule type" value="Genomic_DNA"/>
</dbReference>
<dbReference type="OrthoDB" id="9974421at2759"/>
<evidence type="ECO:0000256" key="6">
    <source>
        <dbReference type="ARBA" id="ARBA00023098"/>
    </source>
</evidence>
<keyword evidence="4" id="KW-0442">Lipid degradation</keyword>
<dbReference type="HOGENOM" id="CLU_010974_5_0_1"/>
<evidence type="ECO:0000256" key="4">
    <source>
        <dbReference type="ARBA" id="ARBA00022963"/>
    </source>
</evidence>
<evidence type="ECO:0000256" key="1">
    <source>
        <dbReference type="ARBA" id="ARBA00004167"/>
    </source>
</evidence>
<accession>G8BVY4</accession>
<dbReference type="AlphaFoldDB" id="G8BVY4"/>
<evidence type="ECO:0000256" key="5">
    <source>
        <dbReference type="ARBA" id="ARBA00022989"/>
    </source>
</evidence>
<dbReference type="STRING" id="1071381.G8BVY4"/>
<evidence type="ECO:0000313" key="12">
    <source>
        <dbReference type="Proteomes" id="UP000005666"/>
    </source>
</evidence>
<protein>
    <recommendedName>
        <fullName evidence="10">AB hydrolase-1 domain-containing protein</fullName>
    </recommendedName>
</protein>
<proteinExistence type="predicted"/>
<evidence type="ECO:0000256" key="9">
    <source>
        <dbReference type="SAM" id="Phobius"/>
    </source>
</evidence>
<dbReference type="GO" id="GO:0016125">
    <property type="term" value="P:sterol metabolic process"/>
    <property type="evidence" value="ECO:0007669"/>
    <property type="project" value="EnsemblFungi"/>
</dbReference>
<dbReference type="GO" id="GO:0004771">
    <property type="term" value="F:sterol ester esterase activity"/>
    <property type="evidence" value="ECO:0007669"/>
    <property type="project" value="EnsemblFungi"/>
</dbReference>